<keyword evidence="7" id="KW-0378">Hydrolase</keyword>
<dbReference type="CDD" id="cd09274">
    <property type="entry name" value="RNase_HI_RT_Ty3"/>
    <property type="match status" value="1"/>
</dbReference>
<dbReference type="SUPFAM" id="SSF57756">
    <property type="entry name" value="Retrovirus zinc finger-like domains"/>
    <property type="match status" value="1"/>
</dbReference>
<feature type="region of interest" description="Disordered" evidence="10">
    <location>
        <begin position="25"/>
        <end position="215"/>
    </location>
</feature>
<dbReference type="GO" id="GO:0016787">
    <property type="term" value="F:hydrolase activity"/>
    <property type="evidence" value="ECO:0007669"/>
    <property type="project" value="UniProtKB-KW"/>
</dbReference>
<evidence type="ECO:0000256" key="6">
    <source>
        <dbReference type="ARBA" id="ARBA00022759"/>
    </source>
</evidence>
<feature type="domain" description="CCHC-type" evidence="11">
    <location>
        <begin position="463"/>
        <end position="477"/>
    </location>
</feature>
<dbReference type="GO" id="GO:0003676">
    <property type="term" value="F:nucleic acid binding"/>
    <property type="evidence" value="ECO:0007669"/>
    <property type="project" value="InterPro"/>
</dbReference>
<dbReference type="InterPro" id="IPR036875">
    <property type="entry name" value="Znf_CCHC_sf"/>
</dbReference>
<dbReference type="GO" id="GO:0003964">
    <property type="term" value="F:RNA-directed DNA polymerase activity"/>
    <property type="evidence" value="ECO:0007669"/>
    <property type="project" value="UniProtKB-KW"/>
</dbReference>
<dbReference type="InterPro" id="IPR050951">
    <property type="entry name" value="Retrovirus_Pol_polyprotein"/>
</dbReference>
<dbReference type="InterPro" id="IPR001878">
    <property type="entry name" value="Znf_CCHC"/>
</dbReference>
<dbReference type="Pfam" id="PF17917">
    <property type="entry name" value="RT_RNaseH"/>
    <property type="match status" value="1"/>
</dbReference>
<dbReference type="InterPro" id="IPR043128">
    <property type="entry name" value="Rev_trsase/Diguanyl_cyclase"/>
</dbReference>
<dbReference type="EC" id="2.7.7.49" evidence="1"/>
<proteinExistence type="predicted"/>
<keyword evidence="8" id="KW-0695">RNA-directed DNA polymerase</keyword>
<dbReference type="CDD" id="cd01647">
    <property type="entry name" value="RT_LTR"/>
    <property type="match status" value="1"/>
</dbReference>
<dbReference type="CDD" id="cd00303">
    <property type="entry name" value="retropepsin_like"/>
    <property type="match status" value="1"/>
</dbReference>
<dbReference type="GO" id="GO:0004519">
    <property type="term" value="F:endonuclease activity"/>
    <property type="evidence" value="ECO:0007669"/>
    <property type="project" value="UniProtKB-KW"/>
</dbReference>
<keyword evidence="9" id="KW-0862">Zinc</keyword>
<feature type="compositionally biased region" description="Basic residues" evidence="10">
    <location>
        <begin position="81"/>
        <end position="105"/>
    </location>
</feature>
<evidence type="ECO:0000256" key="5">
    <source>
        <dbReference type="ARBA" id="ARBA00022722"/>
    </source>
</evidence>
<comment type="caution">
    <text evidence="13">The sequence shown here is derived from an EMBL/GenBank/DDBJ whole genome shotgun (WGS) entry which is preliminary data.</text>
</comment>
<dbReference type="InterPro" id="IPR043502">
    <property type="entry name" value="DNA/RNA_pol_sf"/>
</dbReference>
<evidence type="ECO:0000256" key="3">
    <source>
        <dbReference type="ARBA" id="ARBA00022679"/>
    </source>
</evidence>
<dbReference type="SMART" id="SM00343">
    <property type="entry name" value="ZnF_C2HC"/>
    <property type="match status" value="1"/>
</dbReference>
<dbReference type="Gene3D" id="3.10.10.10">
    <property type="entry name" value="HIV Type 1 Reverse Transcriptase, subunit A, domain 1"/>
    <property type="match status" value="1"/>
</dbReference>
<feature type="domain" description="Reverse transcriptase" evidence="12">
    <location>
        <begin position="1059"/>
        <end position="1243"/>
    </location>
</feature>
<evidence type="ECO:0000259" key="11">
    <source>
        <dbReference type="PROSITE" id="PS50158"/>
    </source>
</evidence>
<feature type="compositionally biased region" description="Basic and acidic residues" evidence="10">
    <location>
        <begin position="25"/>
        <end position="35"/>
    </location>
</feature>
<evidence type="ECO:0000256" key="9">
    <source>
        <dbReference type="PROSITE-ProRule" id="PRU00047"/>
    </source>
</evidence>
<dbReference type="InterPro" id="IPR000477">
    <property type="entry name" value="RT_dom"/>
</dbReference>
<dbReference type="Pfam" id="PF00098">
    <property type="entry name" value="zf-CCHC"/>
    <property type="match status" value="1"/>
</dbReference>
<keyword evidence="6" id="KW-0255">Endonuclease</keyword>
<evidence type="ECO:0000313" key="14">
    <source>
        <dbReference type="Proteomes" id="UP000629468"/>
    </source>
</evidence>
<evidence type="ECO:0000259" key="12">
    <source>
        <dbReference type="PROSITE" id="PS50878"/>
    </source>
</evidence>
<evidence type="ECO:0000256" key="7">
    <source>
        <dbReference type="ARBA" id="ARBA00022801"/>
    </source>
</evidence>
<accession>A0A8H7EYF3</accession>
<dbReference type="Gene3D" id="2.40.70.10">
    <property type="entry name" value="Acid Proteases"/>
    <property type="match status" value="1"/>
</dbReference>
<keyword evidence="4" id="KW-0548">Nucleotidyltransferase</keyword>
<dbReference type="PROSITE" id="PS50158">
    <property type="entry name" value="ZF_CCHC"/>
    <property type="match status" value="1"/>
</dbReference>
<keyword evidence="5" id="KW-0540">Nuclease</keyword>
<gene>
    <name evidence="13" type="ORF">Agabi119p4_8367</name>
</gene>
<feature type="compositionally biased region" description="Basic residues" evidence="10">
    <location>
        <begin position="205"/>
        <end position="215"/>
    </location>
</feature>
<dbReference type="EMBL" id="JABXXO010000011">
    <property type="protein sequence ID" value="KAF7763830.1"/>
    <property type="molecule type" value="Genomic_DNA"/>
</dbReference>
<dbReference type="InterPro" id="IPR041373">
    <property type="entry name" value="RT_RNaseH"/>
</dbReference>
<organism evidence="13 14">
    <name type="scientific">Agaricus bisporus var. burnettii</name>
    <dbReference type="NCBI Taxonomy" id="192524"/>
    <lineage>
        <taxon>Eukaryota</taxon>
        <taxon>Fungi</taxon>
        <taxon>Dikarya</taxon>
        <taxon>Basidiomycota</taxon>
        <taxon>Agaricomycotina</taxon>
        <taxon>Agaricomycetes</taxon>
        <taxon>Agaricomycetidae</taxon>
        <taxon>Agaricales</taxon>
        <taxon>Agaricineae</taxon>
        <taxon>Agaricaceae</taxon>
        <taxon>Agaricus</taxon>
    </lineage>
</organism>
<keyword evidence="3" id="KW-0808">Transferase</keyword>
<keyword evidence="2" id="KW-0507">mRNA processing</keyword>
<dbReference type="PANTHER" id="PTHR37984:SF5">
    <property type="entry name" value="PROTEIN NYNRIN-LIKE"/>
    <property type="match status" value="1"/>
</dbReference>
<dbReference type="PROSITE" id="PS50878">
    <property type="entry name" value="RT_POL"/>
    <property type="match status" value="1"/>
</dbReference>
<protein>
    <recommendedName>
        <fullName evidence="1">RNA-directed DNA polymerase</fullName>
        <ecNumber evidence="1">2.7.7.49</ecNumber>
    </recommendedName>
</protein>
<dbReference type="Gene3D" id="3.30.70.270">
    <property type="match status" value="2"/>
</dbReference>
<dbReference type="InterPro" id="IPR021109">
    <property type="entry name" value="Peptidase_aspartic_dom_sf"/>
</dbReference>
<dbReference type="GO" id="GO:0006397">
    <property type="term" value="P:mRNA processing"/>
    <property type="evidence" value="ECO:0007669"/>
    <property type="project" value="UniProtKB-KW"/>
</dbReference>
<feature type="compositionally biased region" description="Basic and acidic residues" evidence="10">
    <location>
        <begin position="68"/>
        <end position="80"/>
    </location>
</feature>
<dbReference type="Proteomes" id="UP000629468">
    <property type="component" value="Unassembled WGS sequence"/>
</dbReference>
<feature type="region of interest" description="Disordered" evidence="10">
    <location>
        <begin position="1577"/>
        <end position="1597"/>
    </location>
</feature>
<feature type="compositionally biased region" description="Basic and acidic residues" evidence="10">
    <location>
        <begin position="424"/>
        <end position="441"/>
    </location>
</feature>
<reference evidence="13 14" key="1">
    <citation type="journal article" name="Sci. Rep.">
        <title>Telomere-to-telomere assembled and centromere annotated genomes of the two main subspecies of the button mushroom Agaricus bisporus reveal especially polymorphic chromosome ends.</title>
        <authorList>
            <person name="Sonnenberg A.S.M."/>
            <person name="Sedaghat-Telgerd N."/>
            <person name="Lavrijssen B."/>
            <person name="Ohm R.A."/>
            <person name="Hendrickx P.M."/>
            <person name="Scholtmeijer K."/>
            <person name="Baars J.J.P."/>
            <person name="van Peer A."/>
        </authorList>
    </citation>
    <scope>NUCLEOTIDE SEQUENCE [LARGE SCALE GENOMIC DNA]</scope>
    <source>
        <strain evidence="13 14">H119_p4</strain>
    </source>
</reference>
<dbReference type="PANTHER" id="PTHR37984">
    <property type="entry name" value="PROTEIN CBG26694"/>
    <property type="match status" value="1"/>
</dbReference>
<keyword evidence="9" id="KW-0863">Zinc-finger</keyword>
<name>A0A8H7EYF3_AGABI</name>
<dbReference type="Pfam" id="PF08284">
    <property type="entry name" value="RVP_2"/>
    <property type="match status" value="1"/>
</dbReference>
<dbReference type="SUPFAM" id="SSF50630">
    <property type="entry name" value="Acid proteases"/>
    <property type="match status" value="1"/>
</dbReference>
<dbReference type="Pfam" id="PF00078">
    <property type="entry name" value="RVT_1"/>
    <property type="match status" value="1"/>
</dbReference>
<evidence type="ECO:0000256" key="2">
    <source>
        <dbReference type="ARBA" id="ARBA00022664"/>
    </source>
</evidence>
<evidence type="ECO:0000256" key="4">
    <source>
        <dbReference type="ARBA" id="ARBA00022695"/>
    </source>
</evidence>
<evidence type="ECO:0000313" key="13">
    <source>
        <dbReference type="EMBL" id="KAF7763830.1"/>
    </source>
</evidence>
<keyword evidence="9" id="KW-0479">Metal-binding</keyword>
<feature type="region of interest" description="Disordered" evidence="10">
    <location>
        <begin position="389"/>
        <end position="455"/>
    </location>
</feature>
<sequence length="1662" mass="190383">MNWGNVDISESELDVNTQRVLIDKAKEEKNLKSSDDPETVSEESDQFEMIDQTGTTSPIDTGDEDKTDPEYEIRKENLKKEFRRKLKLLQDKRTRKPARSPKRNRYPSLEPMSKEVGHMIHKAAGKRRVESRNTAKRKSRRSGIEFLKPSNQLPRNSFLGRRLHRKRSISKSEASERSEEYDNNTDSFDSESQGSSDDPGDGGRIMHRYDRRKPKYKEIAPMKPAMFNGEANILKFHRYMSQCERYLDEGNVPKYDRVAKCSDFLEGKAYKYYSTEVSFNEEQWSTERFFQGLFNYCFPPDFKLKQRERLERFNQRDRRVREYAAELKIIYQTIGHSTKRERVMKLWSGLRPELQKALITIEKLSAETADWNEVVDSAECHEIASKIEYKQSGADSSTNRKEPKSQNDSGGRKTFNRDSVANTRTDKTHGDKDNKDRDKGAYRTSGPPKLTDEQRTEYRAQGKCFKCGEKGHLSRNCVKYGKSVKGGSKPPGLKSFNAEIDTEETEILRDMITGTSEDVSETLEAASLFVGSMFMTSEDDMNYDELLAQLRYCRVSALLCHVDEDEYEPHLKDPFADRLTASLEWGRPYPTDNALRDREIGSARFNSYRISTGKYVVDDEYDESFYVLDSDELSDRRFDPVRWLCEVLSKRHDWRPSRIKTFPVPRPMLPRDAWADALAWNLETGASRYALKNRRWWHLSPLRFEVYPTRNGRVIEVKDRVYNFGLTIPRIAIERAGFNPRNWYTTKVKRFIRDNIQEPDWWFTWTDLAVSLFYLFWNMDIKNYFDDVYFSCLSDLDYTDSRMFKTFDVVPEAYTMDMGKWSYLRLYSQWVEPDTYSALQRTSSTAKDPSRLVPEPVVIQVRLNGEEARALVDTGSLSDFVSSTLVDQLKLKREELKTPLGLQMAVQGSRSKINYSVMGKFQYESIVKMRRFDVINLSGYDIILGTPWIYQHSVTVGLNPSRVSIGSSAPMKIASGMGIRKLMSGSALVYEENLNDVRKQLLDYAGPLCRNAQDVPLPPLRDINHEIHLIDMNKKYHWRPSRCPEALLSQWVEKRNNYLKSGRWEVTNATNTVPMLFIPKPGKTGEPLRLRTVADLRERNANTKKLASPLPDMNGILRRAARARYRSIIDGQDAYEQIRILPEHVDRTAVTTPNGNMVSHVLQQGDCNAPATYQSLMNHIFSAHIGVFMDVYLDDIVIYSNSLQDHVKHCKIILDILKKERLYLSEKKLRFLCAEVKILGRIVDDDGVRMDPDKVNSLVNWKTPTNRALLTGFLGVAGYLADNMDSVRVPMGHLHAIASPTAPFRWDATAQRAFNEVKDKAMTFRDVYLTPLDYSEHGERVNLITDGCATGIGGVVSQGNAWRTAKIAAFFSAKLSTTQQNYPVHEIEMLAGLETMMRYRDILQGIHFRWLTDHRGLIFLLNQKNLSPRQARWLEKMSGFDFAVEYVPGSENVLSDALSRIYSNDSPVTVRAPSEYTDYDDNEAERSLISKRIPVLAGAEGASSFTGAIEVNENRVHRRGRPKQTVECADTGRPETADEFAARMKGLVKIIGPKRRGIDAGSEKERLTIKVPARKVDDDVSQNGSSASTAQGAIERNDMVSHGEAGISPEEDPPLFAMVESDSGIDVTACVWGQYSTDIMFRPIIQSPADFRDFVYENGLLT</sequence>
<dbReference type="SUPFAM" id="SSF56672">
    <property type="entry name" value="DNA/RNA polymerases"/>
    <property type="match status" value="1"/>
</dbReference>
<dbReference type="Gene3D" id="4.10.60.10">
    <property type="entry name" value="Zinc finger, CCHC-type"/>
    <property type="match status" value="1"/>
</dbReference>
<feature type="compositionally biased region" description="Acidic residues" evidence="10">
    <location>
        <begin position="36"/>
        <end position="48"/>
    </location>
</feature>
<feature type="compositionally biased region" description="Polar residues" evidence="10">
    <location>
        <begin position="1581"/>
        <end position="1591"/>
    </location>
</feature>
<evidence type="ECO:0000256" key="1">
    <source>
        <dbReference type="ARBA" id="ARBA00012493"/>
    </source>
</evidence>
<evidence type="ECO:0000256" key="10">
    <source>
        <dbReference type="SAM" id="MobiDB-lite"/>
    </source>
</evidence>
<evidence type="ECO:0000256" key="8">
    <source>
        <dbReference type="ARBA" id="ARBA00022918"/>
    </source>
</evidence>
<dbReference type="GO" id="GO:0008270">
    <property type="term" value="F:zinc ion binding"/>
    <property type="evidence" value="ECO:0007669"/>
    <property type="project" value="UniProtKB-KW"/>
</dbReference>